<evidence type="ECO:0000313" key="3">
    <source>
        <dbReference type="EMBL" id="GAD18091.1"/>
    </source>
</evidence>
<dbReference type="eggNOG" id="COG0451">
    <property type="taxonomic scope" value="Bacteria"/>
</dbReference>
<name>T1CYQ6_9HELI</name>
<dbReference type="CDD" id="cd08946">
    <property type="entry name" value="SDR_e"/>
    <property type="match status" value="1"/>
</dbReference>
<comment type="caution">
    <text evidence="3">The sequence shown here is derived from an EMBL/GenBank/DDBJ whole genome shotgun (WGS) entry which is preliminary data.</text>
</comment>
<dbReference type="PANTHER" id="PTHR43000">
    <property type="entry name" value="DTDP-D-GLUCOSE 4,6-DEHYDRATASE-RELATED"/>
    <property type="match status" value="1"/>
</dbReference>
<proteinExistence type="inferred from homology"/>
<dbReference type="RefSeq" id="WP_023946422.1">
    <property type="nucleotide sequence ID" value="NZ_BASD01000004.1"/>
</dbReference>
<dbReference type="OrthoDB" id="9801785at2"/>
<dbReference type="STRING" id="1325130.HFN_1689"/>
<organism evidence="3 4">
    <name type="scientific">Helicobacter fennelliae MRY12-0050</name>
    <dbReference type="NCBI Taxonomy" id="1325130"/>
    <lineage>
        <taxon>Bacteria</taxon>
        <taxon>Pseudomonadati</taxon>
        <taxon>Campylobacterota</taxon>
        <taxon>Epsilonproteobacteria</taxon>
        <taxon>Campylobacterales</taxon>
        <taxon>Helicobacteraceae</taxon>
        <taxon>Helicobacter</taxon>
    </lineage>
</organism>
<dbReference type="InterPro" id="IPR001509">
    <property type="entry name" value="Epimerase_deHydtase"/>
</dbReference>
<dbReference type="InterPro" id="IPR036291">
    <property type="entry name" value="NAD(P)-bd_dom_sf"/>
</dbReference>
<evidence type="ECO:0000259" key="2">
    <source>
        <dbReference type="Pfam" id="PF01370"/>
    </source>
</evidence>
<protein>
    <submittedName>
        <fullName evidence="3">WbcB</fullName>
    </submittedName>
</protein>
<dbReference type="Gene3D" id="3.40.50.720">
    <property type="entry name" value="NAD(P)-binding Rossmann-like Domain"/>
    <property type="match status" value="1"/>
</dbReference>
<dbReference type="AlphaFoldDB" id="T1CYQ6"/>
<dbReference type="EMBL" id="BASD01000004">
    <property type="protein sequence ID" value="GAD18091.1"/>
    <property type="molecule type" value="Genomic_DNA"/>
</dbReference>
<comment type="similarity">
    <text evidence="1">Belongs to the NAD(P)-dependent epimerase/dehydratase family.</text>
</comment>
<sequence>MPSSTLCSPKLKILLTGASGFIGSNFVQKLHKKYDIVALVRKQSDINAIKNFCKIYVYDESKESLELLFSQYTFDGIIHLATLWLNRNQIDDAPKLIESNIGFGVLLLEYTKKHNISFFINTATFGSYCNSLSYRPSSLYAATKKAFEDIMFYYSLTCKQSVFTNLLLFNVYGNGDKGNRLFALLEKIAQSGEELAMSDGNQITDYSYIDDVIAGFENLIELTITNPSFCKDKIFALRGTQRKPLKEVVKLFEKTLGKKLHIKWGARANRELEIMTPWEGGELLPNWKQKFSLKEGFKNMLASNGGGGTQEVITNLESRFCAYTQKQYITLESNPYPLEVA</sequence>
<dbReference type="Proteomes" id="UP000018143">
    <property type="component" value="Unassembled WGS sequence"/>
</dbReference>
<reference evidence="3 4" key="1">
    <citation type="journal article" date="2013" name="Genome Announc.">
        <title>Draft Genome Sequence of Helicobacter fennelliae Strain MRY12-0050, Isolated from a Bacteremia Patient.</title>
        <authorList>
            <person name="Rimbara E."/>
            <person name="Matsui M."/>
            <person name="Mori S."/>
            <person name="Suzuki S."/>
            <person name="Suzuki M."/>
            <person name="Kim H."/>
            <person name="Sekizuka T."/>
            <person name="Kuroda M."/>
            <person name="Shibayama K."/>
        </authorList>
    </citation>
    <scope>NUCLEOTIDE SEQUENCE [LARGE SCALE GENOMIC DNA]</scope>
    <source>
        <strain evidence="3 4">MRY12-0050</strain>
    </source>
</reference>
<accession>T1CYQ6</accession>
<gene>
    <name evidence="3" type="ORF">HFN_1689</name>
</gene>
<dbReference type="Pfam" id="PF01370">
    <property type="entry name" value="Epimerase"/>
    <property type="match status" value="1"/>
</dbReference>
<keyword evidence="4" id="KW-1185">Reference proteome</keyword>
<dbReference type="SUPFAM" id="SSF51735">
    <property type="entry name" value="NAD(P)-binding Rossmann-fold domains"/>
    <property type="match status" value="1"/>
</dbReference>
<evidence type="ECO:0000313" key="4">
    <source>
        <dbReference type="Proteomes" id="UP000018143"/>
    </source>
</evidence>
<feature type="domain" description="NAD-dependent epimerase/dehydratase" evidence="2">
    <location>
        <begin position="13"/>
        <end position="216"/>
    </location>
</feature>
<evidence type="ECO:0000256" key="1">
    <source>
        <dbReference type="ARBA" id="ARBA00007637"/>
    </source>
</evidence>